<dbReference type="EMBL" id="QKTW01000018">
    <property type="protein sequence ID" value="PZF72427.1"/>
    <property type="molecule type" value="Genomic_DNA"/>
</dbReference>
<dbReference type="AlphaFoldDB" id="A0A2W2B938"/>
<sequence length="67" mass="7338">MMKNKFLLAVILFTVCFSITYLLYCLFDGSSIFHSGSKMLVSVGVSMGVTITLLLNKTGTKQARVAK</sequence>
<evidence type="ECO:0000313" key="2">
    <source>
        <dbReference type="EMBL" id="PZF72427.1"/>
    </source>
</evidence>
<accession>A0A2W2B938</accession>
<keyword evidence="1" id="KW-0472">Membrane</keyword>
<comment type="caution">
    <text evidence="2">The sequence shown here is derived from an EMBL/GenBank/DDBJ whole genome shotgun (WGS) entry which is preliminary data.</text>
</comment>
<organism evidence="2 3">
    <name type="scientific">Taibaiella soli</name>
    <dbReference type="NCBI Taxonomy" id="1649169"/>
    <lineage>
        <taxon>Bacteria</taxon>
        <taxon>Pseudomonadati</taxon>
        <taxon>Bacteroidota</taxon>
        <taxon>Chitinophagia</taxon>
        <taxon>Chitinophagales</taxon>
        <taxon>Chitinophagaceae</taxon>
        <taxon>Taibaiella</taxon>
    </lineage>
</organism>
<feature type="transmembrane region" description="Helical" evidence="1">
    <location>
        <begin position="32"/>
        <end position="55"/>
    </location>
</feature>
<evidence type="ECO:0000256" key="1">
    <source>
        <dbReference type="SAM" id="Phobius"/>
    </source>
</evidence>
<keyword evidence="3" id="KW-1185">Reference proteome</keyword>
<reference evidence="2 3" key="1">
    <citation type="submission" date="2018-06" db="EMBL/GenBank/DDBJ databases">
        <title>Mucibacter soli gen. nov., sp. nov., a new member of the family Chitinophagaceae producing mucin.</title>
        <authorList>
            <person name="Kim M.-K."/>
            <person name="Park S."/>
            <person name="Kim T.-S."/>
            <person name="Joung Y."/>
            <person name="Han J.-H."/>
            <person name="Kim S.B."/>
        </authorList>
    </citation>
    <scope>NUCLEOTIDE SEQUENCE [LARGE SCALE GENOMIC DNA]</scope>
    <source>
        <strain evidence="2 3">R1-15</strain>
    </source>
</reference>
<keyword evidence="1" id="KW-0812">Transmembrane</keyword>
<gene>
    <name evidence="2" type="ORF">DN068_13830</name>
</gene>
<proteinExistence type="predicted"/>
<keyword evidence="1" id="KW-1133">Transmembrane helix</keyword>
<evidence type="ECO:0000313" key="3">
    <source>
        <dbReference type="Proteomes" id="UP000248745"/>
    </source>
</evidence>
<name>A0A2W2B938_9BACT</name>
<dbReference type="Proteomes" id="UP000248745">
    <property type="component" value="Unassembled WGS sequence"/>
</dbReference>
<protein>
    <submittedName>
        <fullName evidence="2">Uncharacterized protein</fullName>
    </submittedName>
</protein>